<proteinExistence type="inferred from homology"/>
<evidence type="ECO:0000256" key="1">
    <source>
        <dbReference type="ARBA" id="ARBA00008791"/>
    </source>
</evidence>
<dbReference type="InterPro" id="IPR006016">
    <property type="entry name" value="UspA"/>
</dbReference>
<comment type="caution">
    <text evidence="3">The sequence shown here is derived from an EMBL/GenBank/DDBJ whole genome shotgun (WGS) entry which is preliminary data.</text>
</comment>
<sequence length="155" mass="16426">MFDTVVIATDGSGSAERAVEAALDLAAHFDATVHALYVVDSGEVESTPEEVRTELERALATTGGRALSFVREAAIAEADSDDIVTAVRQGDPADEICQYALDHDADVVATGTRGRHGEHGFLLGSVAEEIVRQAPMPVLSVRQLEGAVNPEREQV</sequence>
<dbReference type="InterPro" id="IPR006015">
    <property type="entry name" value="Universal_stress_UspA"/>
</dbReference>
<dbReference type="Pfam" id="PF00582">
    <property type="entry name" value="Usp"/>
    <property type="match status" value="1"/>
</dbReference>
<keyword evidence="4" id="KW-1185">Reference proteome</keyword>
<dbReference type="Proteomes" id="UP000605784">
    <property type="component" value="Unassembled WGS sequence"/>
</dbReference>
<reference evidence="3" key="2">
    <citation type="submission" date="2020-09" db="EMBL/GenBank/DDBJ databases">
        <authorList>
            <person name="Sun Q."/>
            <person name="Ohkuma M."/>
        </authorList>
    </citation>
    <scope>NUCLEOTIDE SEQUENCE</scope>
    <source>
        <strain evidence="3">JCM 17820</strain>
    </source>
</reference>
<organism evidence="3 4">
    <name type="scientific">Haloarcula pellucida</name>
    <dbReference type="NCBI Taxonomy" id="1427151"/>
    <lineage>
        <taxon>Archaea</taxon>
        <taxon>Methanobacteriati</taxon>
        <taxon>Methanobacteriota</taxon>
        <taxon>Stenosarchaea group</taxon>
        <taxon>Halobacteria</taxon>
        <taxon>Halobacteriales</taxon>
        <taxon>Haloarculaceae</taxon>
        <taxon>Haloarcula</taxon>
    </lineage>
</organism>
<dbReference type="PRINTS" id="PR01438">
    <property type="entry name" value="UNVRSLSTRESS"/>
</dbReference>
<dbReference type="CDD" id="cd00293">
    <property type="entry name" value="USP-like"/>
    <property type="match status" value="1"/>
</dbReference>
<dbReference type="EMBL" id="BMOU01000005">
    <property type="protein sequence ID" value="GGN99283.1"/>
    <property type="molecule type" value="Genomic_DNA"/>
</dbReference>
<dbReference type="AlphaFoldDB" id="A0A830GQL5"/>
<name>A0A830GQL5_9EURY</name>
<dbReference type="SUPFAM" id="SSF52402">
    <property type="entry name" value="Adenine nucleotide alpha hydrolases-like"/>
    <property type="match status" value="1"/>
</dbReference>
<evidence type="ECO:0000313" key="4">
    <source>
        <dbReference type="Proteomes" id="UP000605784"/>
    </source>
</evidence>
<dbReference type="Gene3D" id="3.40.50.620">
    <property type="entry name" value="HUPs"/>
    <property type="match status" value="1"/>
</dbReference>
<evidence type="ECO:0000259" key="2">
    <source>
        <dbReference type="Pfam" id="PF00582"/>
    </source>
</evidence>
<dbReference type="PANTHER" id="PTHR46268">
    <property type="entry name" value="STRESS RESPONSE PROTEIN NHAX"/>
    <property type="match status" value="1"/>
</dbReference>
<dbReference type="InterPro" id="IPR014729">
    <property type="entry name" value="Rossmann-like_a/b/a_fold"/>
</dbReference>
<evidence type="ECO:0000313" key="3">
    <source>
        <dbReference type="EMBL" id="GGN99283.1"/>
    </source>
</evidence>
<accession>A0A830GQL5</accession>
<dbReference type="RefSeq" id="WP_188999888.1">
    <property type="nucleotide sequence ID" value="NZ_BMOU01000005.1"/>
</dbReference>
<gene>
    <name evidence="3" type="ORF">GCM10009030_30630</name>
</gene>
<feature type="domain" description="UspA" evidence="2">
    <location>
        <begin position="1"/>
        <end position="142"/>
    </location>
</feature>
<reference evidence="3" key="1">
    <citation type="journal article" date="2014" name="Int. J. Syst. Evol. Microbiol.">
        <title>Complete genome sequence of Corynebacterium casei LMG S-19264T (=DSM 44701T), isolated from a smear-ripened cheese.</title>
        <authorList>
            <consortium name="US DOE Joint Genome Institute (JGI-PGF)"/>
            <person name="Walter F."/>
            <person name="Albersmeier A."/>
            <person name="Kalinowski J."/>
            <person name="Ruckert C."/>
        </authorList>
    </citation>
    <scope>NUCLEOTIDE SEQUENCE</scope>
    <source>
        <strain evidence="3">JCM 17820</strain>
    </source>
</reference>
<comment type="similarity">
    <text evidence="1">Belongs to the universal stress protein A family.</text>
</comment>
<protein>
    <submittedName>
        <fullName evidence="3">Universal stress protein UspA</fullName>
    </submittedName>
</protein>
<dbReference type="PANTHER" id="PTHR46268:SF6">
    <property type="entry name" value="UNIVERSAL STRESS PROTEIN UP12"/>
    <property type="match status" value="1"/>
</dbReference>